<dbReference type="Proteomes" id="UP000242715">
    <property type="component" value="Unassembled WGS sequence"/>
</dbReference>
<dbReference type="EMBL" id="DF973817">
    <property type="protein sequence ID" value="GAU40621.1"/>
    <property type="molecule type" value="Genomic_DNA"/>
</dbReference>
<proteinExistence type="predicted"/>
<reference evidence="2" key="1">
    <citation type="journal article" date="2017" name="Front. Plant Sci.">
        <title>Climate Clever Clovers: New Paradigm to Reduce the Environmental Footprint of Ruminants by Breeding Low Methanogenic Forages Utilizing Haplotype Variation.</title>
        <authorList>
            <person name="Kaur P."/>
            <person name="Appels R."/>
            <person name="Bayer P.E."/>
            <person name="Keeble-Gagnere G."/>
            <person name="Wang J."/>
            <person name="Hirakawa H."/>
            <person name="Shirasawa K."/>
            <person name="Vercoe P."/>
            <person name="Stefanova K."/>
            <person name="Durmic Z."/>
            <person name="Nichols P."/>
            <person name="Revell C."/>
            <person name="Isobe S.N."/>
            <person name="Edwards D."/>
            <person name="Erskine W."/>
        </authorList>
    </citation>
    <scope>NUCLEOTIDE SEQUENCE [LARGE SCALE GENOMIC DNA]</scope>
    <source>
        <strain evidence="2">cv. Daliak</strain>
    </source>
</reference>
<accession>A0A2Z6NA68</accession>
<evidence type="ECO:0000313" key="1">
    <source>
        <dbReference type="EMBL" id="GAU40621.1"/>
    </source>
</evidence>
<protein>
    <submittedName>
        <fullName evidence="1">Uncharacterized protein</fullName>
    </submittedName>
</protein>
<keyword evidence="2" id="KW-1185">Reference proteome</keyword>
<gene>
    <name evidence="1" type="ORF">TSUD_189980</name>
</gene>
<name>A0A2Z6NA68_TRISU</name>
<evidence type="ECO:0000313" key="2">
    <source>
        <dbReference type="Proteomes" id="UP000242715"/>
    </source>
</evidence>
<organism evidence="1 2">
    <name type="scientific">Trifolium subterraneum</name>
    <name type="common">Subterranean clover</name>
    <dbReference type="NCBI Taxonomy" id="3900"/>
    <lineage>
        <taxon>Eukaryota</taxon>
        <taxon>Viridiplantae</taxon>
        <taxon>Streptophyta</taxon>
        <taxon>Embryophyta</taxon>
        <taxon>Tracheophyta</taxon>
        <taxon>Spermatophyta</taxon>
        <taxon>Magnoliopsida</taxon>
        <taxon>eudicotyledons</taxon>
        <taxon>Gunneridae</taxon>
        <taxon>Pentapetalae</taxon>
        <taxon>rosids</taxon>
        <taxon>fabids</taxon>
        <taxon>Fabales</taxon>
        <taxon>Fabaceae</taxon>
        <taxon>Papilionoideae</taxon>
        <taxon>50 kb inversion clade</taxon>
        <taxon>NPAAA clade</taxon>
        <taxon>Hologalegina</taxon>
        <taxon>IRL clade</taxon>
        <taxon>Trifolieae</taxon>
        <taxon>Trifolium</taxon>
    </lineage>
</organism>
<dbReference type="AlphaFoldDB" id="A0A2Z6NA68"/>
<sequence>MALHFLKLSSIFGNFRIIVLNDFMEHPRHALRCIASTILASSLVSAIQDFLGVSSFPVAFPMSINLLNYDSKMLSRVPSKQHLIFKYKIWRSLIAQLTNSLNKM</sequence>